<proteinExistence type="predicted"/>
<comment type="caution">
    <text evidence="1">The sequence shown here is derived from an EMBL/GenBank/DDBJ whole genome shotgun (WGS) entry which is preliminary data.</text>
</comment>
<dbReference type="Pfam" id="PF05595">
    <property type="entry name" value="DUF771"/>
    <property type="match status" value="1"/>
</dbReference>
<accession>A0AAV3GGB1</accession>
<sequence length="109" mass="12931">MTQLIESKISIKIPSNLILIEKAKVLELENQSLIGQTWNAKDVTNRLGGKDIRDWKLVFYKHREEVDIKNGGFVKFPTRKGMPWKFHAKMTAHFIDNHWKEFMETKDRF</sequence>
<name>A0AAV3GGB1_ENTFL</name>
<evidence type="ECO:0008006" key="3">
    <source>
        <dbReference type="Google" id="ProtNLM"/>
    </source>
</evidence>
<gene>
    <name evidence="1" type="ORF">HMPREF1336_03363</name>
</gene>
<reference evidence="1 2" key="1">
    <citation type="submission" date="2012-04" db="EMBL/GenBank/DDBJ databases">
        <authorList>
            <person name="Weinstock G."/>
            <person name="Sodergren E."/>
            <person name="Lobos E.A."/>
            <person name="Fulton L."/>
            <person name="Fulton R."/>
            <person name="Courtney L."/>
            <person name="Fronick C."/>
            <person name="O'Laughlin M."/>
            <person name="Godfrey J."/>
            <person name="Wilson R.M."/>
            <person name="Miner T."/>
            <person name="Farmer C."/>
            <person name="Delehaunty K."/>
            <person name="Cordes M."/>
            <person name="Minx P."/>
            <person name="Tomlinson C."/>
            <person name="Chen J."/>
            <person name="Wollam A."/>
            <person name="Pepin K.H."/>
            <person name="Bhonagiri V."/>
            <person name="Zhang X."/>
            <person name="Suruliraj S."/>
            <person name="Warren W."/>
            <person name="Mitreva M."/>
            <person name="Mardis E.R."/>
            <person name="Wilson R.K."/>
        </authorList>
    </citation>
    <scope>NUCLEOTIDE SEQUENCE [LARGE SCALE GENOMIC DNA]</scope>
    <source>
        <strain evidence="1 2">ERV63</strain>
    </source>
</reference>
<dbReference type="AlphaFoldDB" id="A0AAV3GGB1"/>
<evidence type="ECO:0000313" key="1">
    <source>
        <dbReference type="EMBL" id="EJV12081.1"/>
    </source>
</evidence>
<evidence type="ECO:0000313" key="2">
    <source>
        <dbReference type="Proteomes" id="UP000004117"/>
    </source>
</evidence>
<protein>
    <recommendedName>
        <fullName evidence="3">DUF771 domain-containing protein</fullName>
    </recommendedName>
</protein>
<dbReference type="InterPro" id="IPR008489">
    <property type="entry name" value="DUF771"/>
</dbReference>
<dbReference type="RefSeq" id="WP_002417361.1">
    <property type="nucleotide sequence ID" value="NZ_JH805761.1"/>
</dbReference>
<organism evidence="1 2">
    <name type="scientific">Enterococcus faecalis ERV63</name>
    <dbReference type="NCBI Taxonomy" id="1134793"/>
    <lineage>
        <taxon>Bacteria</taxon>
        <taxon>Bacillati</taxon>
        <taxon>Bacillota</taxon>
        <taxon>Bacilli</taxon>
        <taxon>Lactobacillales</taxon>
        <taxon>Enterococcaceae</taxon>
        <taxon>Enterococcus</taxon>
    </lineage>
</organism>
<dbReference type="EMBL" id="ALZR01000141">
    <property type="protein sequence ID" value="EJV12081.1"/>
    <property type="molecule type" value="Genomic_DNA"/>
</dbReference>
<dbReference type="Proteomes" id="UP000004117">
    <property type="component" value="Unassembled WGS sequence"/>
</dbReference>